<evidence type="ECO:0000256" key="14">
    <source>
        <dbReference type="ARBA" id="ARBA00023136"/>
    </source>
</evidence>
<evidence type="ECO:0000256" key="3">
    <source>
        <dbReference type="ARBA" id="ARBA00004651"/>
    </source>
</evidence>
<dbReference type="PANTHER" id="PTHR43107">
    <property type="entry name" value="LONG-CHAIN FATTY ACID TRANSPORT PROTEIN"/>
    <property type="match status" value="1"/>
</dbReference>
<evidence type="ECO:0000256" key="13">
    <source>
        <dbReference type="ARBA" id="ARBA00023055"/>
    </source>
</evidence>
<evidence type="ECO:0000259" key="21">
    <source>
        <dbReference type="Pfam" id="PF00501"/>
    </source>
</evidence>
<dbReference type="PROSITE" id="PS00455">
    <property type="entry name" value="AMP_BINDING"/>
    <property type="match status" value="1"/>
</dbReference>
<keyword evidence="8" id="KW-0551">Lipid droplet</keyword>
<evidence type="ECO:0000256" key="6">
    <source>
        <dbReference type="ARBA" id="ARBA00022475"/>
    </source>
</evidence>
<feature type="compositionally biased region" description="Polar residues" evidence="20">
    <location>
        <begin position="197"/>
        <end position="217"/>
    </location>
</feature>
<evidence type="ECO:0000256" key="11">
    <source>
        <dbReference type="ARBA" id="ARBA00022840"/>
    </source>
</evidence>
<evidence type="ECO:0000256" key="7">
    <source>
        <dbReference type="ARBA" id="ARBA00022598"/>
    </source>
</evidence>
<dbReference type="Pfam" id="PF13193">
    <property type="entry name" value="AMP-binding_C"/>
    <property type="match status" value="1"/>
</dbReference>
<dbReference type="Pfam" id="PF00501">
    <property type="entry name" value="AMP-binding"/>
    <property type="match status" value="1"/>
</dbReference>
<evidence type="ECO:0000256" key="20">
    <source>
        <dbReference type="SAM" id="MobiDB-lite"/>
    </source>
</evidence>
<evidence type="ECO:0000256" key="8">
    <source>
        <dbReference type="ARBA" id="ARBA00022677"/>
    </source>
</evidence>
<comment type="caution">
    <text evidence="23">The sequence shown here is derived from an EMBL/GenBank/DDBJ whole genome shotgun (WGS) entry which is preliminary data.</text>
</comment>
<dbReference type="FunFam" id="3.30.300.30:FF:000002">
    <property type="entry name" value="Long-chain fatty acid transport protein 1"/>
    <property type="match status" value="1"/>
</dbReference>
<evidence type="ECO:0000259" key="22">
    <source>
        <dbReference type="Pfam" id="PF13193"/>
    </source>
</evidence>
<feature type="region of interest" description="Disordered" evidence="20">
    <location>
        <begin position="189"/>
        <end position="217"/>
    </location>
</feature>
<keyword evidence="13" id="KW-0445">Lipid transport</keyword>
<gene>
    <name evidence="23" type="ORF">EJ04DRAFT_480653</name>
</gene>
<dbReference type="EMBL" id="ML996097">
    <property type="protein sequence ID" value="KAF2741349.1"/>
    <property type="molecule type" value="Genomic_DNA"/>
</dbReference>
<protein>
    <recommendedName>
        <fullName evidence="18">Very long-chain fatty acid transport protein</fullName>
    </recommendedName>
    <alternativeName>
        <fullName evidence="19">Very-long-chain acyl-CoA synthetase</fullName>
    </alternativeName>
</protein>
<dbReference type="FunFam" id="3.40.50.12780:FF:000019">
    <property type="entry name" value="Long-chain fatty acid transporter"/>
    <property type="match status" value="1"/>
</dbReference>
<dbReference type="OrthoDB" id="10253869at2759"/>
<dbReference type="Gene3D" id="3.40.50.12780">
    <property type="entry name" value="N-terminal domain of ligase-like"/>
    <property type="match status" value="1"/>
</dbReference>
<dbReference type="GO" id="GO:0004467">
    <property type="term" value="F:long-chain fatty acid-CoA ligase activity"/>
    <property type="evidence" value="ECO:0007669"/>
    <property type="project" value="TreeGrafter"/>
</dbReference>
<keyword evidence="24" id="KW-1185">Reference proteome</keyword>
<feature type="domain" description="AMP-binding enzyme C-terminal" evidence="22">
    <location>
        <begin position="546"/>
        <end position="625"/>
    </location>
</feature>
<dbReference type="InterPro" id="IPR042099">
    <property type="entry name" value="ANL_N_sf"/>
</dbReference>
<dbReference type="SUPFAM" id="SSF56801">
    <property type="entry name" value="Acetyl-CoA synthetase-like"/>
    <property type="match status" value="1"/>
</dbReference>
<dbReference type="GO" id="GO:0005324">
    <property type="term" value="F:long-chain fatty acid transmembrane transporter activity"/>
    <property type="evidence" value="ECO:0007669"/>
    <property type="project" value="TreeGrafter"/>
</dbReference>
<dbReference type="GO" id="GO:0005811">
    <property type="term" value="C:lipid droplet"/>
    <property type="evidence" value="ECO:0007669"/>
    <property type="project" value="UniProtKB-SubCell"/>
</dbReference>
<keyword evidence="11" id="KW-0067">ATP-binding</keyword>
<dbReference type="AlphaFoldDB" id="A0A9P4RDF0"/>
<organism evidence="23 24">
    <name type="scientific">Polyplosphaeria fusca</name>
    <dbReference type="NCBI Taxonomy" id="682080"/>
    <lineage>
        <taxon>Eukaryota</taxon>
        <taxon>Fungi</taxon>
        <taxon>Dikarya</taxon>
        <taxon>Ascomycota</taxon>
        <taxon>Pezizomycotina</taxon>
        <taxon>Dothideomycetes</taxon>
        <taxon>Pleosporomycetidae</taxon>
        <taxon>Pleosporales</taxon>
        <taxon>Tetraplosphaeriaceae</taxon>
        <taxon>Polyplosphaeria</taxon>
    </lineage>
</organism>
<keyword evidence="15" id="KW-0576">Peroxisome</keyword>
<comment type="function">
    <text evidence="17">Acyl-CoA synthetase required for both the import of long chain fatty acids (LCFAs) (C14-C18) and the activation very long chain fatty acids (VLCFAs) (C20-C26) by esterification of the fatty acids into metabolically active CoA-thioesters for subsequent degradation or incorporation into phospholipids. The transport and fatty acyl-CoA synthetase activities are genetically separable and are thus independent activities. Esterifies VLCFAs in the peroxisome matrix. The VLCFAs are actively transported into peroxisomes by a PXA1-PXA2 heterodimeric transporter in the peroxisomal membrane.</text>
</comment>
<dbReference type="GO" id="GO:0044539">
    <property type="term" value="P:long-chain fatty acid import into cell"/>
    <property type="evidence" value="ECO:0007669"/>
    <property type="project" value="TreeGrafter"/>
</dbReference>
<dbReference type="GO" id="GO:0009898">
    <property type="term" value="C:cytoplasmic side of plasma membrane"/>
    <property type="evidence" value="ECO:0007669"/>
    <property type="project" value="TreeGrafter"/>
</dbReference>
<evidence type="ECO:0000256" key="17">
    <source>
        <dbReference type="ARBA" id="ARBA00060276"/>
    </source>
</evidence>
<evidence type="ECO:0000256" key="9">
    <source>
        <dbReference type="ARBA" id="ARBA00022692"/>
    </source>
</evidence>
<keyword evidence="12" id="KW-1133">Transmembrane helix</keyword>
<evidence type="ECO:0000313" key="23">
    <source>
        <dbReference type="EMBL" id="KAF2741349.1"/>
    </source>
</evidence>
<keyword evidence="7" id="KW-0436">Ligase</keyword>
<keyword evidence="5" id="KW-0813">Transport</keyword>
<evidence type="ECO:0000256" key="16">
    <source>
        <dbReference type="ARBA" id="ARBA00051585"/>
    </source>
</evidence>
<name>A0A9P4RDF0_9PLEO</name>
<dbReference type="PANTHER" id="PTHR43107:SF15">
    <property type="entry name" value="FATTY ACID TRANSPORT PROTEIN 3, ISOFORM A"/>
    <property type="match status" value="1"/>
</dbReference>
<evidence type="ECO:0000256" key="10">
    <source>
        <dbReference type="ARBA" id="ARBA00022741"/>
    </source>
</evidence>
<keyword evidence="6" id="KW-1003">Cell membrane</keyword>
<keyword evidence="10" id="KW-0547">Nucleotide-binding</keyword>
<evidence type="ECO:0000256" key="15">
    <source>
        <dbReference type="ARBA" id="ARBA00023140"/>
    </source>
</evidence>
<dbReference type="Gene3D" id="3.30.300.30">
    <property type="match status" value="1"/>
</dbReference>
<comment type="subcellular location">
    <subcellularLocation>
        <location evidence="3">Cell membrane</location>
        <topology evidence="3">Multi-pass membrane protein</topology>
    </subcellularLocation>
    <subcellularLocation>
        <location evidence="1">Lipid droplet</location>
    </subcellularLocation>
    <subcellularLocation>
        <location evidence="2">Peroxisome membrane</location>
        <topology evidence="2">Multi-pass membrane protein</topology>
    </subcellularLocation>
</comment>
<dbReference type="InterPro" id="IPR025110">
    <property type="entry name" value="AMP-bd_C"/>
</dbReference>
<keyword evidence="9" id="KW-0812">Transmembrane</keyword>
<accession>A0A9P4RDF0</accession>
<evidence type="ECO:0000256" key="18">
    <source>
        <dbReference type="ARBA" id="ARBA00068795"/>
    </source>
</evidence>
<feature type="domain" description="AMP-dependent synthetase/ligase" evidence="21">
    <location>
        <begin position="58"/>
        <end position="426"/>
    </location>
</feature>
<evidence type="ECO:0000313" key="24">
    <source>
        <dbReference type="Proteomes" id="UP000799444"/>
    </source>
</evidence>
<dbReference type="InterPro" id="IPR000873">
    <property type="entry name" value="AMP-dep_synth/lig_dom"/>
</dbReference>
<comment type="catalytic activity">
    <reaction evidence="16">
        <text>a very long-chain fatty acid + ATP + CoA = a very long-chain fatty acyl-CoA + AMP + diphosphate</text>
        <dbReference type="Rhea" id="RHEA:54536"/>
        <dbReference type="ChEBI" id="CHEBI:30616"/>
        <dbReference type="ChEBI" id="CHEBI:33019"/>
        <dbReference type="ChEBI" id="CHEBI:57287"/>
        <dbReference type="ChEBI" id="CHEBI:58950"/>
        <dbReference type="ChEBI" id="CHEBI:138261"/>
        <dbReference type="ChEBI" id="CHEBI:456215"/>
    </reaction>
</comment>
<comment type="similarity">
    <text evidence="4">Belongs to the ATP-dependent AMP-binding enzyme family.</text>
</comment>
<sequence length="674" mass="75023">MQALPYAVPAAAALAYLNGRHAFTYDWSLLSSLISGSVSGALSQKRDDLNLFNILESHARSSRRDHTWIMFEGRSWSYAEAHSIVLKYGTWLKERGVEKNEVVAMDFWNSELFIWVWFGLWSIGAKPAFINYNLTGKPLLHTIKTSTARLVLVDENGRGKFTNDVMTEHGLVARPGDAGMPEGRQAKFEYEDEPEPLSSSPKQKVESQIQEAAGNSQPQSRKLEIIFFDQGLENYIQSLDPVRQPDSVRQGQKLPDMAMLIYTSGTTGLPKPAVVSWSKAYVGGKFISGFLNLKRDDIVHTSMPLYHSAASVLGLGAVLCAGVTMCLSKKFSHKTFWTEVRASKATVIHYVGETCRYLLAAPKSPLDKEHNVRLAWGNGLRPDVWEPFKQRFGIPTIVELYGATEGPGALFNRSTNTFSTGAIGRNGTLAELVLGRNLEVVRLDPESGSTEPVRDAKTGLCQVTEWSEPGELLHKLDPADINAKFQGYFGNSKATNSKVLRDVRKKGDAYFRTGDMMKRDQDGRWFFVDRLGDTFRWKSENVSTAEVSDVIGKHDAIEEAAVYGVLVPRHDGRAGCVAATLKDNQAPHAQTLKSLADHVSKNLPRFAVPLFLRVTKEMHKTGTNKYQKHVFQKDGILVDQIEQTGDVLFWLKDGTYERFTAKDLQNVEGGGVKL</sequence>
<dbReference type="Proteomes" id="UP000799444">
    <property type="component" value="Unassembled WGS sequence"/>
</dbReference>
<proteinExistence type="inferred from homology"/>
<dbReference type="GO" id="GO:0005778">
    <property type="term" value="C:peroxisomal membrane"/>
    <property type="evidence" value="ECO:0007669"/>
    <property type="project" value="UniProtKB-SubCell"/>
</dbReference>
<evidence type="ECO:0000256" key="1">
    <source>
        <dbReference type="ARBA" id="ARBA00004502"/>
    </source>
</evidence>
<evidence type="ECO:0000256" key="12">
    <source>
        <dbReference type="ARBA" id="ARBA00022989"/>
    </source>
</evidence>
<keyword evidence="14" id="KW-0472">Membrane</keyword>
<evidence type="ECO:0000256" key="4">
    <source>
        <dbReference type="ARBA" id="ARBA00006432"/>
    </source>
</evidence>
<dbReference type="GO" id="GO:0005524">
    <property type="term" value="F:ATP binding"/>
    <property type="evidence" value="ECO:0007669"/>
    <property type="project" value="UniProtKB-KW"/>
</dbReference>
<evidence type="ECO:0000256" key="19">
    <source>
        <dbReference type="ARBA" id="ARBA00078285"/>
    </source>
</evidence>
<reference evidence="23" key="1">
    <citation type="journal article" date="2020" name="Stud. Mycol.">
        <title>101 Dothideomycetes genomes: a test case for predicting lifestyles and emergence of pathogens.</title>
        <authorList>
            <person name="Haridas S."/>
            <person name="Albert R."/>
            <person name="Binder M."/>
            <person name="Bloem J."/>
            <person name="Labutti K."/>
            <person name="Salamov A."/>
            <person name="Andreopoulos B."/>
            <person name="Baker S."/>
            <person name="Barry K."/>
            <person name="Bills G."/>
            <person name="Bluhm B."/>
            <person name="Cannon C."/>
            <person name="Castanera R."/>
            <person name="Culley D."/>
            <person name="Daum C."/>
            <person name="Ezra D."/>
            <person name="Gonzalez J."/>
            <person name="Henrissat B."/>
            <person name="Kuo A."/>
            <person name="Liang C."/>
            <person name="Lipzen A."/>
            <person name="Lutzoni F."/>
            <person name="Magnuson J."/>
            <person name="Mondo S."/>
            <person name="Nolan M."/>
            <person name="Ohm R."/>
            <person name="Pangilinan J."/>
            <person name="Park H.-J."/>
            <person name="Ramirez L."/>
            <person name="Alfaro M."/>
            <person name="Sun H."/>
            <person name="Tritt A."/>
            <person name="Yoshinaga Y."/>
            <person name="Zwiers L.-H."/>
            <person name="Turgeon B."/>
            <person name="Goodwin S."/>
            <person name="Spatafora J."/>
            <person name="Crous P."/>
            <person name="Grigoriev I."/>
        </authorList>
    </citation>
    <scope>NUCLEOTIDE SEQUENCE</scope>
    <source>
        <strain evidence="23">CBS 125425</strain>
    </source>
</reference>
<dbReference type="InterPro" id="IPR020845">
    <property type="entry name" value="AMP-binding_CS"/>
</dbReference>
<evidence type="ECO:0000256" key="2">
    <source>
        <dbReference type="ARBA" id="ARBA00004585"/>
    </source>
</evidence>
<evidence type="ECO:0000256" key="5">
    <source>
        <dbReference type="ARBA" id="ARBA00022448"/>
    </source>
</evidence>
<dbReference type="InterPro" id="IPR045851">
    <property type="entry name" value="AMP-bd_C_sf"/>
</dbReference>